<dbReference type="SUPFAM" id="SSF53850">
    <property type="entry name" value="Periplasmic binding protein-like II"/>
    <property type="match status" value="1"/>
</dbReference>
<gene>
    <name evidence="3" type="ORF">SAMN05216274_10990</name>
</gene>
<evidence type="ECO:0000259" key="2">
    <source>
        <dbReference type="Pfam" id="PF00496"/>
    </source>
</evidence>
<comment type="caution">
    <text evidence="3">The sequence shown here is derived from an EMBL/GenBank/DDBJ whole genome shotgun (WGS) entry which is preliminary data.</text>
</comment>
<feature type="chain" id="PRO_5045384882" evidence="1">
    <location>
        <begin position="27"/>
        <end position="591"/>
    </location>
</feature>
<dbReference type="PIRSF" id="PIRSF002741">
    <property type="entry name" value="MppA"/>
    <property type="match status" value="1"/>
</dbReference>
<dbReference type="InterPro" id="IPR039424">
    <property type="entry name" value="SBP_5"/>
</dbReference>
<dbReference type="Gene3D" id="3.90.76.10">
    <property type="entry name" value="Dipeptide-binding Protein, Domain 1"/>
    <property type="match status" value="1"/>
</dbReference>
<protein>
    <submittedName>
        <fullName evidence="3">Peptide/nickel transport system substrate-binding protein</fullName>
    </submittedName>
</protein>
<keyword evidence="4" id="KW-1185">Reference proteome</keyword>
<dbReference type="PANTHER" id="PTHR30290:SF65">
    <property type="entry name" value="MONOACYL PHOSPHATIDYLINOSITOL TETRAMANNOSIDE-BINDING PROTEIN LPQW-RELATED"/>
    <property type="match status" value="1"/>
</dbReference>
<dbReference type="InterPro" id="IPR030678">
    <property type="entry name" value="Peptide/Ni-bd"/>
</dbReference>
<dbReference type="Pfam" id="PF00496">
    <property type="entry name" value="SBP_bac_5"/>
    <property type="match status" value="1"/>
</dbReference>
<feature type="domain" description="Solute-binding protein family 5" evidence="2">
    <location>
        <begin position="100"/>
        <end position="507"/>
    </location>
</feature>
<dbReference type="RefSeq" id="WP_241991177.1">
    <property type="nucleotide sequence ID" value="NZ_BKAC01000017.1"/>
</dbReference>
<dbReference type="Gene3D" id="3.40.190.10">
    <property type="entry name" value="Periplasmic binding protein-like II"/>
    <property type="match status" value="1"/>
</dbReference>
<dbReference type="PANTHER" id="PTHR30290">
    <property type="entry name" value="PERIPLASMIC BINDING COMPONENT OF ABC TRANSPORTER"/>
    <property type="match status" value="1"/>
</dbReference>
<dbReference type="EMBL" id="FOPW01000009">
    <property type="protein sequence ID" value="SFH61060.1"/>
    <property type="molecule type" value="Genomic_DNA"/>
</dbReference>
<evidence type="ECO:0000313" key="3">
    <source>
        <dbReference type="EMBL" id="SFH61060.1"/>
    </source>
</evidence>
<reference evidence="3 4" key="1">
    <citation type="submission" date="2016-10" db="EMBL/GenBank/DDBJ databases">
        <authorList>
            <person name="Varghese N."/>
            <person name="Submissions S."/>
        </authorList>
    </citation>
    <scope>NUCLEOTIDE SEQUENCE [LARGE SCALE GENOMIC DNA]</scope>
    <source>
        <strain evidence="3 4">GMCC 1.11211</strain>
    </source>
</reference>
<dbReference type="InterPro" id="IPR000914">
    <property type="entry name" value="SBP_5_dom"/>
</dbReference>
<feature type="signal peptide" evidence="1">
    <location>
        <begin position="1"/>
        <end position="26"/>
    </location>
</feature>
<dbReference type="Proteomes" id="UP000199681">
    <property type="component" value="Unassembled WGS sequence"/>
</dbReference>
<accession>A0ABY1EEQ4</accession>
<organism evidence="3 4">
    <name type="scientific">Cryobacterium levicorallinum</name>
    <dbReference type="NCBI Taxonomy" id="995038"/>
    <lineage>
        <taxon>Bacteria</taxon>
        <taxon>Bacillati</taxon>
        <taxon>Actinomycetota</taxon>
        <taxon>Actinomycetes</taxon>
        <taxon>Micrococcales</taxon>
        <taxon>Microbacteriaceae</taxon>
        <taxon>Cryobacterium</taxon>
    </lineage>
</organism>
<dbReference type="Gene3D" id="3.10.105.10">
    <property type="entry name" value="Dipeptide-binding Protein, Domain 3"/>
    <property type="match status" value="1"/>
</dbReference>
<proteinExistence type="predicted"/>
<evidence type="ECO:0000256" key="1">
    <source>
        <dbReference type="SAM" id="SignalP"/>
    </source>
</evidence>
<keyword evidence="1" id="KW-0732">Signal</keyword>
<sequence length="591" mass="62162">MFISTPHVKRLAMAGAIAGVASLFLAGCTTTDDLETPAESGGTVRIAEVNELSSFNTGTADGNVDINNQLDYFTQGDFFHLDDTASLVYDEGFGTVELLSEDPLSVKYTVNDDVVWSDGESIDADDMLLGWAAQSGYFDDADAEATVGTTYFSPAGSTTGLDQMAFPEVGDDGKSITVTYSGPYADWTLFSPMSVPAHVLAEQAGFEPDGMIAILEAATEGNVDAPVETNADLRAVADFWNNGYATSSLPSDSSLYLSSGPFVVSSWDPAQSVTLSVNDTYTGDLSPVGIDQIVVRFIGDANAQVQALQNGEVDIINPQASADTLSSLEALTGVKVLTGDTGSYDHVDLNFAAGGVFADANVREAFLKTIPREQILDAIIRPLDPEAELLNSQIFFPGVNGYDEATSTNGSDAYDTVDISGATALLAGATPTVRLAYSNANTNRVDAFLAIQASAAEAGFIVVDGGLPADQWGDALALPETWDAFIFGWSTVGAGVLGVPQLFDSASDSNFGGFSDPAADALMDQLLATTDADTQVELQVGVEKALWAGGFGLPMYILPGVIAFGPNVDGIEYSPWQTGPIWNFWDWTMAA</sequence>
<evidence type="ECO:0000313" key="4">
    <source>
        <dbReference type="Proteomes" id="UP000199681"/>
    </source>
</evidence>
<name>A0ABY1EEQ4_9MICO</name>
<dbReference type="CDD" id="cd08501">
    <property type="entry name" value="PBP2_Lpqw"/>
    <property type="match status" value="1"/>
</dbReference>